<evidence type="ECO:0000256" key="5">
    <source>
        <dbReference type="ARBA" id="ARBA00022989"/>
    </source>
</evidence>
<evidence type="ECO:0000256" key="4">
    <source>
        <dbReference type="ARBA" id="ARBA00022692"/>
    </source>
</evidence>
<keyword evidence="6 7" id="KW-0472">Membrane</keyword>
<evidence type="ECO:0000256" key="7">
    <source>
        <dbReference type="SAM" id="Phobius"/>
    </source>
</evidence>
<evidence type="ECO:0000256" key="2">
    <source>
        <dbReference type="ARBA" id="ARBA00022448"/>
    </source>
</evidence>
<feature type="transmembrane region" description="Helical" evidence="7">
    <location>
        <begin position="300"/>
        <end position="320"/>
    </location>
</feature>
<dbReference type="PANTHER" id="PTHR36838">
    <property type="entry name" value="AUXIN EFFLUX CARRIER FAMILY PROTEIN"/>
    <property type="match status" value="1"/>
</dbReference>
<accession>A0A1K1LGX8</accession>
<dbReference type="GO" id="GO:0016020">
    <property type="term" value="C:membrane"/>
    <property type="evidence" value="ECO:0007669"/>
    <property type="project" value="UniProtKB-SubCell"/>
</dbReference>
<feature type="transmembrane region" description="Helical" evidence="7">
    <location>
        <begin position="36"/>
        <end position="53"/>
    </location>
</feature>
<gene>
    <name evidence="8" type="ORF">DESPIGER_2125</name>
</gene>
<keyword evidence="5 7" id="KW-1133">Transmembrane helix</keyword>
<feature type="transmembrane region" description="Helical" evidence="7">
    <location>
        <begin position="170"/>
        <end position="195"/>
    </location>
</feature>
<keyword evidence="2" id="KW-0813">Transport</keyword>
<keyword evidence="4 7" id="KW-0812">Transmembrane</keyword>
<dbReference type="KEGG" id="dpg:DESPIGER_2125"/>
<dbReference type="PANTHER" id="PTHR36838:SF3">
    <property type="entry name" value="TRANSPORTER AUXIN EFFLUX CARRIER EC FAMILY"/>
    <property type="match status" value="1"/>
</dbReference>
<evidence type="ECO:0000313" key="9">
    <source>
        <dbReference type="Proteomes" id="UP000186323"/>
    </source>
</evidence>
<evidence type="ECO:0000256" key="3">
    <source>
        <dbReference type="ARBA" id="ARBA00022475"/>
    </source>
</evidence>
<dbReference type="AlphaFoldDB" id="A0A1K1LGX8"/>
<evidence type="ECO:0000256" key="6">
    <source>
        <dbReference type="ARBA" id="ARBA00023136"/>
    </source>
</evidence>
<dbReference type="EMBL" id="LT630450">
    <property type="protein sequence ID" value="SFV73947.1"/>
    <property type="molecule type" value="Genomic_DNA"/>
</dbReference>
<protein>
    <submittedName>
        <fullName evidence="8">Transporter, putative</fullName>
    </submittedName>
</protein>
<keyword evidence="3" id="KW-1003">Cell membrane</keyword>
<feature type="transmembrane region" description="Helical" evidence="7">
    <location>
        <begin position="125"/>
        <end position="149"/>
    </location>
</feature>
<dbReference type="OrthoDB" id="5449814at2"/>
<feature type="transmembrane region" description="Helical" evidence="7">
    <location>
        <begin position="6"/>
        <end position="24"/>
    </location>
</feature>
<dbReference type="Pfam" id="PF03547">
    <property type="entry name" value="Mem_trans"/>
    <property type="match status" value="1"/>
</dbReference>
<sequence>MIEAFSAVVPVFLLIGLGVCLDLFRALPENANQTLSLYVLNVALPLLLFQIMATAPLESFAHPQFWLGVIAAQFLIYGACYAADRILARHDSAAATVTALGGCFCNAAFVGIPVITSALPGNAEALFVAGLFTITPNLLFVVGQVQLAAHDPSRSMPQGRKAVLLHVLRYSLLYNAVFWGMAGGVLVSALGLGLWGPLDRAAELVGHTAAPCMLVTLGLTLRERLAVVFRHAGNHALLRQAALQICKLVVQPLVCWAILAALGVEGLWLAVSVIMCASGSALVVPVLADVHHAGPEEATLTALVSNGLSLFSLSFFIWLMRLLGHI</sequence>
<dbReference type="Proteomes" id="UP000186323">
    <property type="component" value="Chromosome I"/>
</dbReference>
<evidence type="ECO:0000256" key="1">
    <source>
        <dbReference type="ARBA" id="ARBA00004141"/>
    </source>
</evidence>
<feature type="transmembrane region" description="Helical" evidence="7">
    <location>
        <begin position="95"/>
        <end position="119"/>
    </location>
</feature>
<feature type="transmembrane region" description="Helical" evidence="7">
    <location>
        <begin position="65"/>
        <end position="83"/>
    </location>
</feature>
<dbReference type="GO" id="GO:0055085">
    <property type="term" value="P:transmembrane transport"/>
    <property type="evidence" value="ECO:0007669"/>
    <property type="project" value="InterPro"/>
</dbReference>
<evidence type="ECO:0000313" key="8">
    <source>
        <dbReference type="EMBL" id="SFV73947.1"/>
    </source>
</evidence>
<dbReference type="RefSeq" id="WP_072336354.1">
    <property type="nucleotide sequence ID" value="NZ_CALJDE010000021.1"/>
</dbReference>
<dbReference type="InterPro" id="IPR004776">
    <property type="entry name" value="Mem_transp_PIN-like"/>
</dbReference>
<organism evidence="8 9">
    <name type="scientific">Desulfovibrio piger</name>
    <dbReference type="NCBI Taxonomy" id="901"/>
    <lineage>
        <taxon>Bacteria</taxon>
        <taxon>Pseudomonadati</taxon>
        <taxon>Thermodesulfobacteriota</taxon>
        <taxon>Desulfovibrionia</taxon>
        <taxon>Desulfovibrionales</taxon>
        <taxon>Desulfovibrionaceae</taxon>
        <taxon>Desulfovibrio</taxon>
    </lineage>
</organism>
<feature type="transmembrane region" description="Helical" evidence="7">
    <location>
        <begin position="201"/>
        <end position="221"/>
    </location>
</feature>
<comment type="subcellular location">
    <subcellularLocation>
        <location evidence="1">Membrane</location>
        <topology evidence="1">Multi-pass membrane protein</topology>
    </subcellularLocation>
</comment>
<reference evidence="9" key="1">
    <citation type="submission" date="2016-10" db="EMBL/GenBank/DDBJ databases">
        <authorList>
            <person name="Wegmann U."/>
        </authorList>
    </citation>
    <scope>NUCLEOTIDE SEQUENCE [LARGE SCALE GENOMIC DNA]</scope>
</reference>
<name>A0A1K1LGX8_9BACT</name>
<proteinExistence type="predicted"/>
<keyword evidence="9" id="KW-1185">Reference proteome</keyword>
<feature type="transmembrane region" description="Helical" evidence="7">
    <location>
        <begin position="267"/>
        <end position="288"/>
    </location>
</feature>